<reference evidence="2" key="1">
    <citation type="journal article" date="2014" name="Genome Biol. Evol.">
        <title>Pangenome evidence for extensive interdomain horizontal transfer affecting lineage core and shell genes in uncultured planktonic thaumarchaeota and euryarchaeota.</title>
        <authorList>
            <person name="Deschamps P."/>
            <person name="Zivanovic Y."/>
            <person name="Moreira D."/>
            <person name="Rodriguez-Valera F."/>
            <person name="Lopez-Garcia P."/>
        </authorList>
    </citation>
    <scope>NUCLEOTIDE SEQUENCE</scope>
</reference>
<dbReference type="Pfam" id="PF01920">
    <property type="entry name" value="Prefoldin_2"/>
    <property type="match status" value="1"/>
</dbReference>
<organism evidence="2">
    <name type="scientific">uncultured marine group II/III euryarchaeote KM3_51_E06</name>
    <dbReference type="NCBI Taxonomy" id="1456455"/>
    <lineage>
        <taxon>Archaea</taxon>
        <taxon>Methanobacteriati</taxon>
        <taxon>Methanobacteriota</taxon>
        <taxon>environmental samples</taxon>
    </lineage>
</organism>
<dbReference type="GO" id="GO:0006457">
    <property type="term" value="P:protein folding"/>
    <property type="evidence" value="ECO:0007669"/>
    <property type="project" value="InterPro"/>
</dbReference>
<dbReference type="AlphaFoldDB" id="A0A075HBW4"/>
<dbReference type="EMBL" id="KF900914">
    <property type="protein sequence ID" value="AIF11328.1"/>
    <property type="molecule type" value="Genomic_DNA"/>
</dbReference>
<protein>
    <recommendedName>
        <fullName evidence="3">Prefoldin subunit beta</fullName>
    </recommendedName>
</protein>
<dbReference type="InterPro" id="IPR009053">
    <property type="entry name" value="Prefoldin"/>
</dbReference>
<evidence type="ECO:0000313" key="2">
    <source>
        <dbReference type="EMBL" id="AIF11328.1"/>
    </source>
</evidence>
<dbReference type="SUPFAM" id="SSF46579">
    <property type="entry name" value="Prefoldin"/>
    <property type="match status" value="1"/>
</dbReference>
<name>A0A075HBW4_9EURY</name>
<accession>A0A075HBW4</accession>
<feature type="coiled-coil region" evidence="1">
    <location>
        <begin position="65"/>
        <end position="92"/>
    </location>
</feature>
<evidence type="ECO:0000256" key="1">
    <source>
        <dbReference type="SAM" id="Coils"/>
    </source>
</evidence>
<dbReference type="GO" id="GO:0016272">
    <property type="term" value="C:prefoldin complex"/>
    <property type="evidence" value="ECO:0007669"/>
    <property type="project" value="InterPro"/>
</dbReference>
<dbReference type="GO" id="GO:0051082">
    <property type="term" value="F:unfolded protein binding"/>
    <property type="evidence" value="ECO:0007669"/>
    <property type="project" value="InterPro"/>
</dbReference>
<dbReference type="InterPro" id="IPR002777">
    <property type="entry name" value="PFD_beta-like"/>
</dbReference>
<sequence>MSDGVDMRSALEQTIAEYQLVSQQRAAISAQANELRSTLTHLKSQDENRPVFQQVGPILVEVDDVAQLRVDLEESLEKIVSHESRLEERESELKTSYEQAVKKFEDA</sequence>
<keyword evidence="1" id="KW-0175">Coiled coil</keyword>
<proteinExistence type="predicted"/>
<dbReference type="Gene3D" id="1.10.287.370">
    <property type="match status" value="1"/>
</dbReference>
<evidence type="ECO:0008006" key="3">
    <source>
        <dbReference type="Google" id="ProtNLM"/>
    </source>
</evidence>